<evidence type="ECO:0000256" key="5">
    <source>
        <dbReference type="ARBA" id="ARBA00023186"/>
    </source>
</evidence>
<dbReference type="GO" id="GO:0071973">
    <property type="term" value="P:bacterial-type flagellum-dependent cell motility"/>
    <property type="evidence" value="ECO:0007669"/>
    <property type="project" value="TreeGrafter"/>
</dbReference>
<dbReference type="RefSeq" id="WP_121459261.1">
    <property type="nucleotide sequence ID" value="NZ_RBXP01000018.1"/>
</dbReference>
<dbReference type="NCBIfam" id="TIGR00208">
    <property type="entry name" value="fliS"/>
    <property type="match status" value="1"/>
</dbReference>
<evidence type="ECO:0000256" key="1">
    <source>
        <dbReference type="ARBA" id="ARBA00004514"/>
    </source>
</evidence>
<proteinExistence type="inferred from homology"/>
<accession>A0A495VND8</accession>
<keyword evidence="7" id="KW-0969">Cilium</keyword>
<organism evidence="7 8">
    <name type="scientific">Azonexus fungiphilus</name>
    <dbReference type="NCBI Taxonomy" id="146940"/>
    <lineage>
        <taxon>Bacteria</taxon>
        <taxon>Pseudomonadati</taxon>
        <taxon>Pseudomonadota</taxon>
        <taxon>Betaproteobacteria</taxon>
        <taxon>Rhodocyclales</taxon>
        <taxon>Azonexaceae</taxon>
        <taxon>Azonexus</taxon>
    </lineage>
</organism>
<dbReference type="OrthoDB" id="9792010at2"/>
<dbReference type="GO" id="GO:0044780">
    <property type="term" value="P:bacterial-type flagellum assembly"/>
    <property type="evidence" value="ECO:0007669"/>
    <property type="project" value="InterPro"/>
</dbReference>
<keyword evidence="4 6" id="KW-1005">Bacterial flagellum biogenesis</keyword>
<dbReference type="PIRSF" id="PIRSF039090">
    <property type="entry name" value="Flis"/>
    <property type="match status" value="1"/>
</dbReference>
<evidence type="ECO:0000256" key="3">
    <source>
        <dbReference type="ARBA" id="ARBA00022490"/>
    </source>
</evidence>
<dbReference type="Proteomes" id="UP000270626">
    <property type="component" value="Unassembled WGS sequence"/>
</dbReference>
<keyword evidence="7" id="KW-0282">Flagellum</keyword>
<gene>
    <name evidence="7" type="ORF">DFR40_2989</name>
</gene>
<dbReference type="InterPro" id="IPR036584">
    <property type="entry name" value="FliS_sf"/>
</dbReference>
<dbReference type="SUPFAM" id="SSF101116">
    <property type="entry name" value="Flagellar export chaperone FliS"/>
    <property type="match status" value="1"/>
</dbReference>
<evidence type="ECO:0000313" key="8">
    <source>
        <dbReference type="Proteomes" id="UP000270626"/>
    </source>
</evidence>
<dbReference type="Pfam" id="PF02561">
    <property type="entry name" value="FliS"/>
    <property type="match status" value="1"/>
</dbReference>
<comment type="subcellular location">
    <subcellularLocation>
        <location evidence="1 6">Cytoplasm</location>
        <location evidence="1 6">Cytosol</location>
    </subcellularLocation>
</comment>
<keyword evidence="5" id="KW-0143">Chaperone</keyword>
<dbReference type="PANTHER" id="PTHR34773">
    <property type="entry name" value="FLAGELLAR SECRETION CHAPERONE FLIS"/>
    <property type="match status" value="1"/>
</dbReference>
<keyword evidence="7" id="KW-0966">Cell projection</keyword>
<dbReference type="EMBL" id="RBXP01000018">
    <property type="protein sequence ID" value="RKT50430.1"/>
    <property type="molecule type" value="Genomic_DNA"/>
</dbReference>
<protein>
    <recommendedName>
        <fullName evidence="6">Flagellar secretion chaperone FliS</fullName>
    </recommendedName>
</protein>
<dbReference type="Gene3D" id="1.20.120.340">
    <property type="entry name" value="Flagellar protein FliS"/>
    <property type="match status" value="1"/>
</dbReference>
<evidence type="ECO:0000256" key="4">
    <source>
        <dbReference type="ARBA" id="ARBA00022795"/>
    </source>
</evidence>
<sequence length="135" mass="14752">MFSNPIAAYRQVDLESEIRGADPHRLIILLFDGAETAMHQALVCLEANDIQGRSDALMKAIDIILSGLSASLNVEEGGELAQNLKALYEYMVSRLIYANVHRDAAAIREVQKLLGEISGAWREMGESLRQGPGGL</sequence>
<dbReference type="InterPro" id="IPR003713">
    <property type="entry name" value="FliS"/>
</dbReference>
<name>A0A495VND8_9RHOO</name>
<dbReference type="CDD" id="cd16098">
    <property type="entry name" value="FliS"/>
    <property type="match status" value="1"/>
</dbReference>
<dbReference type="GO" id="GO:0005829">
    <property type="term" value="C:cytosol"/>
    <property type="evidence" value="ECO:0007669"/>
    <property type="project" value="UniProtKB-SubCell"/>
</dbReference>
<evidence type="ECO:0000256" key="2">
    <source>
        <dbReference type="ARBA" id="ARBA00008787"/>
    </source>
</evidence>
<evidence type="ECO:0000313" key="7">
    <source>
        <dbReference type="EMBL" id="RKT50430.1"/>
    </source>
</evidence>
<comment type="caution">
    <text evidence="7">The sequence shown here is derived from an EMBL/GenBank/DDBJ whole genome shotgun (WGS) entry which is preliminary data.</text>
</comment>
<evidence type="ECO:0000256" key="6">
    <source>
        <dbReference type="PIRNR" id="PIRNR039090"/>
    </source>
</evidence>
<keyword evidence="3 6" id="KW-0963">Cytoplasm</keyword>
<dbReference type="PANTHER" id="PTHR34773:SF1">
    <property type="entry name" value="FLAGELLAR SECRETION CHAPERONE FLIS"/>
    <property type="match status" value="1"/>
</dbReference>
<dbReference type="AlphaFoldDB" id="A0A495VND8"/>
<comment type="similarity">
    <text evidence="2 6">Belongs to the FliS family.</text>
</comment>
<reference evidence="7 8" key="1">
    <citation type="submission" date="2018-10" db="EMBL/GenBank/DDBJ databases">
        <title>Genomic Encyclopedia of Type Strains, Phase IV (KMG-IV): sequencing the most valuable type-strain genomes for metagenomic binning, comparative biology and taxonomic classification.</title>
        <authorList>
            <person name="Goeker M."/>
        </authorList>
    </citation>
    <scope>NUCLEOTIDE SEQUENCE [LARGE SCALE GENOMIC DNA]</scope>
    <source>
        <strain evidence="7 8">DSM 23841</strain>
    </source>
</reference>
<keyword evidence="8" id="KW-1185">Reference proteome</keyword>